<feature type="chain" id="PRO_5038085134" evidence="2">
    <location>
        <begin position="25"/>
        <end position="563"/>
    </location>
</feature>
<keyword evidence="2" id="KW-0732">Signal</keyword>
<feature type="region of interest" description="Disordered" evidence="1">
    <location>
        <begin position="34"/>
        <end position="60"/>
    </location>
</feature>
<accession>A0A955L6B7</accession>
<feature type="signal peptide" evidence="2">
    <location>
        <begin position="1"/>
        <end position="24"/>
    </location>
</feature>
<name>A0A955L6B7_9BACT</name>
<gene>
    <name evidence="3" type="ORF">KC909_03745</name>
</gene>
<evidence type="ECO:0000256" key="1">
    <source>
        <dbReference type="SAM" id="MobiDB-lite"/>
    </source>
</evidence>
<organism evidence="3 4">
    <name type="scientific">Candidatus Dojkabacteria bacterium</name>
    <dbReference type="NCBI Taxonomy" id="2099670"/>
    <lineage>
        <taxon>Bacteria</taxon>
        <taxon>Candidatus Dojkabacteria</taxon>
    </lineage>
</organism>
<evidence type="ECO:0000313" key="4">
    <source>
        <dbReference type="Proteomes" id="UP000783287"/>
    </source>
</evidence>
<reference evidence="3" key="1">
    <citation type="submission" date="2020-04" db="EMBL/GenBank/DDBJ databases">
        <authorList>
            <person name="Zhang T."/>
        </authorList>
    </citation>
    <scope>NUCLEOTIDE SEQUENCE</scope>
    <source>
        <strain evidence="3">HKST-UBA14</strain>
    </source>
</reference>
<dbReference type="Proteomes" id="UP000783287">
    <property type="component" value="Unassembled WGS sequence"/>
</dbReference>
<evidence type="ECO:0000256" key="2">
    <source>
        <dbReference type="SAM" id="SignalP"/>
    </source>
</evidence>
<evidence type="ECO:0000313" key="3">
    <source>
        <dbReference type="EMBL" id="MCA9383453.1"/>
    </source>
</evidence>
<dbReference type="AlphaFoldDB" id="A0A955L6B7"/>
<reference evidence="3" key="2">
    <citation type="journal article" date="2021" name="Microbiome">
        <title>Successional dynamics and alternative stable states in a saline activated sludge microbial community over 9 years.</title>
        <authorList>
            <person name="Wang Y."/>
            <person name="Ye J."/>
            <person name="Ju F."/>
            <person name="Liu L."/>
            <person name="Boyd J.A."/>
            <person name="Deng Y."/>
            <person name="Parks D.H."/>
            <person name="Jiang X."/>
            <person name="Yin X."/>
            <person name="Woodcroft B.J."/>
            <person name="Tyson G.W."/>
            <person name="Hugenholtz P."/>
            <person name="Polz M.F."/>
            <person name="Zhang T."/>
        </authorList>
    </citation>
    <scope>NUCLEOTIDE SEQUENCE</scope>
    <source>
        <strain evidence="3">HKST-UBA14</strain>
    </source>
</reference>
<comment type="caution">
    <text evidence="3">The sequence shown here is derived from an EMBL/GenBank/DDBJ whole genome shotgun (WGS) entry which is preliminary data.</text>
</comment>
<proteinExistence type="predicted"/>
<dbReference type="EMBL" id="JAGQLK010000072">
    <property type="protein sequence ID" value="MCA9383453.1"/>
    <property type="molecule type" value="Genomic_DNA"/>
</dbReference>
<sequence length="563" mass="57347">MSVFSVAVLLLAYMPTGFITTVFAETADTSVTVSNSGPDFKGGTDVYEDPASDSTTPTDEGTSLAFKATAADANEDNYFLVICSTNSVTPEGGTGNAPACGATQYCVSTSTAAASGSETEASCSYTTTGAEPESNPWFAFVCDDVVGSICSSASQGTLVDGSESPFKVNHDPSFTALNVDAADDPGGDVVFTATASDGDSDGSADTVQLFVCDNAGATSGGCTGSTYCSSTASASNPSCTYNYPAVVENGNYTVYGHVFDSHGLASASNPQTVDYVVNNVAPVVSSVVVNGTSNITLTENTTTNINITGTVTDNNSCQDLVTVEASLYRSAVTYTNCDTNAEDDDDSCYADVVCVVDGGTCTSNTDPTATYTCTVSVQYHADPTDTGTEYPTENWLGSIYALDSGLSDDTESAAGVEMVSLVALDITQTSIAYGAVSPGSDTGATNQTVEVTATGNVGLDTDLNGNGNGMCINTFTSPTCPADKVDLNYQEYATAGFTYGAGTDLSGTATELELNVPKTVDTGSTVVGAADTYWGIGLPGVLASGSYYGETIVTAVLGETAGW</sequence>
<protein>
    <submittedName>
        <fullName evidence="3">Uncharacterized protein</fullName>
    </submittedName>
</protein>